<dbReference type="PROSITE" id="PS51819">
    <property type="entry name" value="VOC"/>
    <property type="match status" value="1"/>
</dbReference>
<dbReference type="InterPro" id="IPR029068">
    <property type="entry name" value="Glyas_Bleomycin-R_OHBP_Dase"/>
</dbReference>
<proteinExistence type="predicted"/>
<dbReference type="Pfam" id="PF22677">
    <property type="entry name" value="Ble-like_N"/>
    <property type="match status" value="1"/>
</dbReference>
<keyword evidence="2" id="KW-0223">Dioxygenase</keyword>
<dbReference type="PANTHER" id="PTHR36503">
    <property type="entry name" value="BLR2520 PROTEIN"/>
    <property type="match status" value="1"/>
</dbReference>
<dbReference type="RefSeq" id="WP_068758300.1">
    <property type="nucleotide sequence ID" value="NZ_KQ950185.1"/>
</dbReference>
<dbReference type="GO" id="GO:0051213">
    <property type="term" value="F:dioxygenase activity"/>
    <property type="evidence" value="ECO:0007669"/>
    <property type="project" value="UniProtKB-KW"/>
</dbReference>
<organism evidence="2 3">
    <name type="scientific">Thermobifida cellulosilytica TB100</name>
    <dbReference type="NCBI Taxonomy" id="665004"/>
    <lineage>
        <taxon>Bacteria</taxon>
        <taxon>Bacillati</taxon>
        <taxon>Actinomycetota</taxon>
        <taxon>Actinomycetes</taxon>
        <taxon>Streptosporangiales</taxon>
        <taxon>Nocardiopsidaceae</taxon>
        <taxon>Thermobifida</taxon>
    </lineage>
</organism>
<dbReference type="Gene3D" id="3.10.180.10">
    <property type="entry name" value="2,3-Dihydroxybiphenyl 1,2-Dioxygenase, domain 1"/>
    <property type="match status" value="1"/>
</dbReference>
<dbReference type="InterPro" id="IPR053863">
    <property type="entry name" value="Glyoxy/Ble-like_N"/>
</dbReference>
<evidence type="ECO:0000313" key="3">
    <source>
        <dbReference type="Proteomes" id="UP000074382"/>
    </source>
</evidence>
<dbReference type="PATRIC" id="fig|665004.4.peg.3677"/>
<sequence>MTRKSFVNLPVKDLRRSLGFFAALGFRFDPRLSDDAAACMVVNDGSFVMLLTEPAFRRFTTKELADTARRTEVVLSMSVDRRDEVDELVNRAFMAGARPSLDPVQHEGVYSWGFEDLDGHLWEVLWTDPDLRNGRRTADR</sequence>
<dbReference type="Proteomes" id="UP000074382">
    <property type="component" value="Unassembled WGS sequence"/>
</dbReference>
<dbReference type="EMBL" id="LGEM01000009">
    <property type="protein sequence ID" value="KUP98431.1"/>
    <property type="molecule type" value="Genomic_DNA"/>
</dbReference>
<name>A0A147KMH2_THECS</name>
<dbReference type="PANTHER" id="PTHR36503:SF2">
    <property type="entry name" value="BLR2408 PROTEIN"/>
    <property type="match status" value="1"/>
</dbReference>
<evidence type="ECO:0000313" key="2">
    <source>
        <dbReference type="EMBL" id="KUP98431.1"/>
    </source>
</evidence>
<feature type="domain" description="VOC" evidence="1">
    <location>
        <begin position="3"/>
        <end position="127"/>
    </location>
</feature>
<keyword evidence="3" id="KW-1185">Reference proteome</keyword>
<comment type="caution">
    <text evidence="2">The sequence shown here is derived from an EMBL/GenBank/DDBJ whole genome shotgun (WGS) entry which is preliminary data.</text>
</comment>
<protein>
    <submittedName>
        <fullName evidence="2">Extradiol dioxygenase</fullName>
    </submittedName>
</protein>
<reference evidence="3" key="1">
    <citation type="journal article" date="2017" name="Acta Aliment.">
        <title>Plant polysaccharide degrading enzyme system of Thermpbifida cellulosilytica TB100 revealed by de novo genome project data.</title>
        <authorList>
            <person name="Toth A."/>
            <person name="Baka E."/>
            <person name="Luzics S."/>
            <person name="Bata-Vidacs I."/>
            <person name="Nagy I."/>
            <person name="Balint B."/>
            <person name="Herceg R."/>
            <person name="Olasz F."/>
            <person name="Wilk T."/>
            <person name="Nagy T."/>
            <person name="Kriszt B."/>
            <person name="Nagy I."/>
            <person name="Kukolya J."/>
        </authorList>
    </citation>
    <scope>NUCLEOTIDE SEQUENCE [LARGE SCALE GENOMIC DNA]</scope>
    <source>
        <strain evidence="3">TB100</strain>
    </source>
</reference>
<accession>A0A147KMH2</accession>
<dbReference type="InterPro" id="IPR037523">
    <property type="entry name" value="VOC_core"/>
</dbReference>
<evidence type="ECO:0000259" key="1">
    <source>
        <dbReference type="PROSITE" id="PS51819"/>
    </source>
</evidence>
<dbReference type="AlphaFoldDB" id="A0A147KMH2"/>
<dbReference type="STRING" id="665004.AC529_01620"/>
<dbReference type="OrthoDB" id="4265398at2"/>
<keyword evidence="2" id="KW-0560">Oxidoreductase</keyword>
<gene>
    <name evidence="2" type="ORF">AC529_01620</name>
</gene>
<dbReference type="SUPFAM" id="SSF54593">
    <property type="entry name" value="Glyoxalase/Bleomycin resistance protein/Dihydroxybiphenyl dioxygenase"/>
    <property type="match status" value="1"/>
</dbReference>